<dbReference type="STRING" id="1802555.A2755_01905"/>
<dbReference type="PANTHER" id="PTHR13691:SF5">
    <property type="entry name" value="LARGE RIBOSOMAL SUBUNIT PROTEIN UL2M"/>
    <property type="match status" value="1"/>
</dbReference>
<dbReference type="GO" id="GO:0015934">
    <property type="term" value="C:large ribosomal subunit"/>
    <property type="evidence" value="ECO:0007669"/>
    <property type="project" value="InterPro"/>
</dbReference>
<evidence type="ECO:0000256" key="2">
    <source>
        <dbReference type="ARBA" id="ARBA00022980"/>
    </source>
</evidence>
<dbReference type="GO" id="GO:0003735">
    <property type="term" value="F:structural constituent of ribosome"/>
    <property type="evidence" value="ECO:0007669"/>
    <property type="project" value="InterPro"/>
</dbReference>
<dbReference type="PROSITE" id="PS00467">
    <property type="entry name" value="RIBOSOMAL_L2"/>
    <property type="match status" value="1"/>
</dbReference>
<dbReference type="GO" id="GO:0019843">
    <property type="term" value="F:rRNA binding"/>
    <property type="evidence" value="ECO:0007669"/>
    <property type="project" value="UniProtKB-UniRule"/>
</dbReference>
<dbReference type="InterPro" id="IPR022669">
    <property type="entry name" value="Ribosomal_uL2_C"/>
</dbReference>
<dbReference type="Pfam" id="PF03947">
    <property type="entry name" value="Ribosomal_L2_C"/>
    <property type="match status" value="1"/>
</dbReference>
<dbReference type="InterPro" id="IPR022666">
    <property type="entry name" value="Ribosomal_uL2_RNA-bd_dom"/>
</dbReference>
<dbReference type="InterPro" id="IPR005880">
    <property type="entry name" value="Ribosomal_uL2_bac/org-type"/>
</dbReference>
<dbReference type="HAMAP" id="MF_01320_B">
    <property type="entry name" value="Ribosomal_uL2_B"/>
    <property type="match status" value="1"/>
</dbReference>
<protein>
    <recommendedName>
        <fullName evidence="4 5">Large ribosomal subunit protein uL2</fullName>
    </recommendedName>
</protein>
<evidence type="ECO:0000256" key="5">
    <source>
        <dbReference type="HAMAP-Rule" id="MF_01320"/>
    </source>
</evidence>
<dbReference type="Proteomes" id="UP000177029">
    <property type="component" value="Unassembled WGS sequence"/>
</dbReference>
<evidence type="ECO:0000259" key="8">
    <source>
        <dbReference type="SMART" id="SM01383"/>
    </source>
</evidence>
<dbReference type="Gene3D" id="4.10.950.10">
    <property type="entry name" value="Ribosomal protein L2, domain 3"/>
    <property type="match status" value="1"/>
</dbReference>
<feature type="region of interest" description="Disordered" evidence="6">
    <location>
        <begin position="1"/>
        <end position="20"/>
    </location>
</feature>
<dbReference type="PANTHER" id="PTHR13691">
    <property type="entry name" value="RIBOSOMAL PROTEIN L2"/>
    <property type="match status" value="1"/>
</dbReference>
<proteinExistence type="inferred from homology"/>
<keyword evidence="3 5" id="KW-0687">Ribonucleoprotein</keyword>
<feature type="domain" description="Large ribosomal subunit protein uL2 C-terminal" evidence="7">
    <location>
        <begin position="125"/>
        <end position="254"/>
    </location>
</feature>
<gene>
    <name evidence="5" type="primary">rplB</name>
    <name evidence="9" type="ORF">A2755_01905</name>
</gene>
<comment type="similarity">
    <text evidence="1 5">Belongs to the universal ribosomal protein uL2 family.</text>
</comment>
<comment type="caution">
    <text evidence="9">The sequence shown here is derived from an EMBL/GenBank/DDBJ whole genome shotgun (WGS) entry which is preliminary data.</text>
</comment>
<dbReference type="Gene3D" id="2.30.30.30">
    <property type="match status" value="1"/>
</dbReference>
<dbReference type="Gene3D" id="2.40.50.140">
    <property type="entry name" value="Nucleic acid-binding proteins"/>
    <property type="match status" value="1"/>
</dbReference>
<evidence type="ECO:0000256" key="4">
    <source>
        <dbReference type="ARBA" id="ARBA00035242"/>
    </source>
</evidence>
<name>A0A1F8DR88_9BACT</name>
<dbReference type="Pfam" id="PF00181">
    <property type="entry name" value="Ribosomal_L2_N"/>
    <property type="match status" value="1"/>
</dbReference>
<evidence type="ECO:0000256" key="3">
    <source>
        <dbReference type="ARBA" id="ARBA00023274"/>
    </source>
</evidence>
<keyword evidence="2 5" id="KW-0689">Ribosomal protein</keyword>
<accession>A0A1F8DR88</accession>
<dbReference type="FunFam" id="2.30.30.30:FF:000001">
    <property type="entry name" value="50S ribosomal protein L2"/>
    <property type="match status" value="1"/>
</dbReference>
<organism evidence="9 10">
    <name type="scientific">Candidatus Wolfebacteria bacterium RIFCSPHIGHO2_01_FULL_48_22</name>
    <dbReference type="NCBI Taxonomy" id="1802555"/>
    <lineage>
        <taxon>Bacteria</taxon>
        <taxon>Candidatus Wolfeibacteriota</taxon>
    </lineage>
</organism>
<evidence type="ECO:0000256" key="1">
    <source>
        <dbReference type="ARBA" id="ARBA00005636"/>
    </source>
</evidence>
<sequence length="276" mass="30848">MFMKKFKPTTPSRRHMTSVSYGEVLTHSKPLKKLTKKLKERAGRNSAGRITMRHQGGGNKKLYRIIDFKQQMLGVQGRVEGIEYDPYRTAFIARVVYENGVRAYILATATMRPGHQVITKDKAPLKEGNRMAMKNIPVGYQVHNVELNPGKGGQLIKSAGAYAQVLANDEGYTTLKLPSGEVRKVLWTCMASIGQIANMDHSLTTIGKAGRSRWLGIRPTVRGSAMNPVDHKYGGGEGKQKRGTKRPKDIWGNITGGRKTRKKGKWSNSMIIKRRK</sequence>
<dbReference type="InterPro" id="IPR022671">
    <property type="entry name" value="Ribosomal_uL2_CS"/>
</dbReference>
<dbReference type="SUPFAM" id="SSF50249">
    <property type="entry name" value="Nucleic acid-binding proteins"/>
    <property type="match status" value="1"/>
</dbReference>
<evidence type="ECO:0000256" key="6">
    <source>
        <dbReference type="SAM" id="MobiDB-lite"/>
    </source>
</evidence>
<evidence type="ECO:0000313" key="9">
    <source>
        <dbReference type="EMBL" id="OGM90936.1"/>
    </source>
</evidence>
<dbReference type="InterPro" id="IPR012340">
    <property type="entry name" value="NA-bd_OB-fold"/>
</dbReference>
<keyword evidence="5" id="KW-0694">RNA-binding</keyword>
<dbReference type="EMBL" id="MGIP01000014">
    <property type="protein sequence ID" value="OGM90936.1"/>
    <property type="molecule type" value="Genomic_DNA"/>
</dbReference>
<dbReference type="InterPro" id="IPR008991">
    <property type="entry name" value="Translation_prot_SH3-like_sf"/>
</dbReference>
<dbReference type="NCBIfam" id="TIGR01171">
    <property type="entry name" value="rplB_bact"/>
    <property type="match status" value="1"/>
</dbReference>
<reference evidence="9 10" key="1">
    <citation type="journal article" date="2016" name="Nat. Commun.">
        <title>Thousands of microbial genomes shed light on interconnected biogeochemical processes in an aquifer system.</title>
        <authorList>
            <person name="Anantharaman K."/>
            <person name="Brown C.T."/>
            <person name="Hug L.A."/>
            <person name="Sharon I."/>
            <person name="Castelle C.J."/>
            <person name="Probst A.J."/>
            <person name="Thomas B.C."/>
            <person name="Singh A."/>
            <person name="Wilkins M.J."/>
            <person name="Karaoz U."/>
            <person name="Brodie E.L."/>
            <person name="Williams K.H."/>
            <person name="Hubbard S.S."/>
            <person name="Banfield J.F."/>
        </authorList>
    </citation>
    <scope>NUCLEOTIDE SEQUENCE [LARGE SCALE GENOMIC DNA]</scope>
</reference>
<dbReference type="PIRSF" id="PIRSF002158">
    <property type="entry name" value="Ribosomal_L2"/>
    <property type="match status" value="1"/>
</dbReference>
<comment type="subunit">
    <text evidence="5">Part of the 50S ribosomal subunit. Forms a bridge to the 30S subunit in the 70S ribosome.</text>
</comment>
<comment type="function">
    <text evidence="5">One of the primary rRNA binding proteins. Required for association of the 30S and 50S subunits to form the 70S ribosome, for tRNA binding and peptide bond formation. It has been suggested to have peptidyltransferase activity; this is somewhat controversial. Makes several contacts with the 16S rRNA in the 70S ribosome.</text>
</comment>
<dbReference type="GO" id="GO:0002181">
    <property type="term" value="P:cytoplasmic translation"/>
    <property type="evidence" value="ECO:0007669"/>
    <property type="project" value="TreeGrafter"/>
</dbReference>
<feature type="compositionally biased region" description="Basic and acidic residues" evidence="6">
    <location>
        <begin position="229"/>
        <end position="240"/>
    </location>
</feature>
<dbReference type="InterPro" id="IPR014726">
    <property type="entry name" value="Ribosomal_uL2_dom3"/>
</dbReference>
<keyword evidence="5" id="KW-0699">rRNA-binding</keyword>
<dbReference type="SMART" id="SM01383">
    <property type="entry name" value="Ribosomal_L2"/>
    <property type="match status" value="1"/>
</dbReference>
<feature type="domain" description="Large ribosomal subunit protein uL2 RNA-binding" evidence="8">
    <location>
        <begin position="43"/>
        <end position="119"/>
    </location>
</feature>
<dbReference type="GO" id="GO:0016740">
    <property type="term" value="F:transferase activity"/>
    <property type="evidence" value="ECO:0007669"/>
    <property type="project" value="InterPro"/>
</dbReference>
<dbReference type="InterPro" id="IPR014722">
    <property type="entry name" value="Rib_uL2_dom2"/>
</dbReference>
<feature type="region of interest" description="Disordered" evidence="6">
    <location>
        <begin position="225"/>
        <end position="276"/>
    </location>
</feature>
<evidence type="ECO:0000259" key="7">
    <source>
        <dbReference type="SMART" id="SM01382"/>
    </source>
</evidence>
<dbReference type="SUPFAM" id="SSF50104">
    <property type="entry name" value="Translation proteins SH3-like domain"/>
    <property type="match status" value="1"/>
</dbReference>
<dbReference type="InterPro" id="IPR002171">
    <property type="entry name" value="Ribosomal_uL2"/>
</dbReference>
<dbReference type="AlphaFoldDB" id="A0A1F8DR88"/>
<dbReference type="SMART" id="SM01382">
    <property type="entry name" value="Ribosomal_L2_C"/>
    <property type="match status" value="1"/>
</dbReference>
<feature type="compositionally biased region" description="Basic residues" evidence="6">
    <location>
        <begin position="1"/>
        <end position="16"/>
    </location>
</feature>
<dbReference type="FunFam" id="4.10.950.10:FF:000001">
    <property type="entry name" value="50S ribosomal protein L2"/>
    <property type="match status" value="1"/>
</dbReference>
<evidence type="ECO:0000313" key="10">
    <source>
        <dbReference type="Proteomes" id="UP000177029"/>
    </source>
</evidence>